<dbReference type="EMBL" id="CAJVQC010172735">
    <property type="protein sequence ID" value="CAG8850800.1"/>
    <property type="molecule type" value="Genomic_DNA"/>
</dbReference>
<gene>
    <name evidence="1" type="ORF">RPERSI_LOCUS36262</name>
</gene>
<proteinExistence type="predicted"/>
<comment type="caution">
    <text evidence="1">The sequence shown here is derived from an EMBL/GenBank/DDBJ whole genome shotgun (WGS) entry which is preliminary data.</text>
</comment>
<reference evidence="1" key="1">
    <citation type="submission" date="2021-06" db="EMBL/GenBank/DDBJ databases">
        <authorList>
            <person name="Kallberg Y."/>
            <person name="Tangrot J."/>
            <person name="Rosling A."/>
        </authorList>
    </citation>
    <scope>NUCLEOTIDE SEQUENCE</scope>
    <source>
        <strain evidence="1">MA461A</strain>
    </source>
</reference>
<sequence>MLNSEPGYNDYRTLMIPIIIGSLGSMLFMYFNKMGTFFVGLFGGCVLGLTTLSVKDNGLFGSYQFRLVYL</sequence>
<organism evidence="1 2">
    <name type="scientific">Racocetra persica</name>
    <dbReference type="NCBI Taxonomy" id="160502"/>
    <lineage>
        <taxon>Eukaryota</taxon>
        <taxon>Fungi</taxon>
        <taxon>Fungi incertae sedis</taxon>
        <taxon>Mucoromycota</taxon>
        <taxon>Glomeromycotina</taxon>
        <taxon>Glomeromycetes</taxon>
        <taxon>Diversisporales</taxon>
        <taxon>Gigasporaceae</taxon>
        <taxon>Racocetra</taxon>
    </lineage>
</organism>
<dbReference type="Proteomes" id="UP000789920">
    <property type="component" value="Unassembled WGS sequence"/>
</dbReference>
<feature type="non-terminal residue" evidence="1">
    <location>
        <position position="1"/>
    </location>
</feature>
<protein>
    <submittedName>
        <fullName evidence="1">24815_t:CDS:1</fullName>
    </submittedName>
</protein>
<evidence type="ECO:0000313" key="2">
    <source>
        <dbReference type="Proteomes" id="UP000789920"/>
    </source>
</evidence>
<evidence type="ECO:0000313" key="1">
    <source>
        <dbReference type="EMBL" id="CAG8850800.1"/>
    </source>
</evidence>
<name>A0ACA9T0D8_9GLOM</name>
<accession>A0ACA9T0D8</accession>
<feature type="non-terminal residue" evidence="1">
    <location>
        <position position="70"/>
    </location>
</feature>
<keyword evidence="2" id="KW-1185">Reference proteome</keyword>